<sequence>MYLQFVNLKVALLLSPDLIKLARLYSLEEKIQSMITGVYMMLKETLSDQDKVISLVQIKSFLTHTGRLIQDWMTLK</sequence>
<dbReference type="AlphaFoldDB" id="A0A089PXV8"/>
<dbReference type="EMBL" id="LDZF01000063">
    <property type="protein sequence ID" value="KMK04714.1"/>
    <property type="molecule type" value="Genomic_DNA"/>
</dbReference>
<evidence type="ECO:0000313" key="2">
    <source>
        <dbReference type="Proteomes" id="UP000036196"/>
    </source>
</evidence>
<organism evidence="1 2">
    <name type="scientific">Pluralibacter gergoviae</name>
    <name type="common">Enterobacter gergoviae</name>
    <dbReference type="NCBI Taxonomy" id="61647"/>
    <lineage>
        <taxon>Bacteria</taxon>
        <taxon>Pseudomonadati</taxon>
        <taxon>Pseudomonadota</taxon>
        <taxon>Gammaproteobacteria</taxon>
        <taxon>Enterobacterales</taxon>
        <taxon>Enterobacteriaceae</taxon>
        <taxon>Pluralibacter</taxon>
    </lineage>
</organism>
<proteinExistence type="predicted"/>
<keyword evidence="2" id="KW-1185">Reference proteome</keyword>
<dbReference type="STRING" id="61647.LG71_25520"/>
<protein>
    <submittedName>
        <fullName evidence="1">Uncharacterized protein</fullName>
    </submittedName>
</protein>
<gene>
    <name evidence="1" type="ORF">ABW06_25620</name>
</gene>
<dbReference type="KEGG" id="pge:LG71_25520"/>
<evidence type="ECO:0000313" key="1">
    <source>
        <dbReference type="EMBL" id="KMK04714.1"/>
    </source>
</evidence>
<comment type="caution">
    <text evidence="1">The sequence shown here is derived from an EMBL/GenBank/DDBJ whole genome shotgun (WGS) entry which is preliminary data.</text>
</comment>
<reference evidence="1 2" key="1">
    <citation type="submission" date="2015-05" db="EMBL/GenBank/DDBJ databases">
        <title>Genome sequences of Pluralibacter gergoviae.</title>
        <authorList>
            <person name="Greninger A.L."/>
            <person name="Miller S."/>
        </authorList>
    </citation>
    <scope>NUCLEOTIDE SEQUENCE [LARGE SCALE GENOMIC DNA]</scope>
    <source>
        <strain evidence="1 2">JS81F13</strain>
    </source>
</reference>
<dbReference type="Proteomes" id="UP000036196">
    <property type="component" value="Unassembled WGS sequence"/>
</dbReference>
<accession>A0A089PXV8</accession>
<name>A0A089PXV8_PLUGE</name>